<dbReference type="Pfam" id="PF04536">
    <property type="entry name" value="TPM_phosphatase"/>
    <property type="match status" value="1"/>
</dbReference>
<evidence type="ECO:0000313" key="4">
    <source>
        <dbReference type="Proteomes" id="UP000537862"/>
    </source>
</evidence>
<feature type="transmembrane region" description="Helical" evidence="1">
    <location>
        <begin position="169"/>
        <end position="195"/>
    </location>
</feature>
<reference evidence="3 4" key="1">
    <citation type="submission" date="2020-05" db="EMBL/GenBank/DDBJ databases">
        <authorList>
            <person name="Niu N."/>
        </authorList>
    </citation>
    <scope>NUCLEOTIDE SEQUENCE [LARGE SCALE GENOMIC DNA]</scope>
    <source>
        <strain evidence="3 4">3340-03</strain>
    </source>
</reference>
<sequence>MSALLIFIGSAFAQEVEIPASTNYVVDTTATLSASELDRLNAQLKAFDEETGSQIFVLMVPTVQPETIETYAVRVFEAWKVGRKGIDDGVLLVIAKNDRRHRLEVGYGLEGAIPDVLASRILNENVNPYFRQGDFAGGIASAVTRMMGLIKNEGLPSKGSSADIEQEDWMAIVIPIAVVFIFAILGHPAIGAMVAGSVTFGIMGSPLFAVVAAVAVFIIASIIRFIFREPISAIQRQNASRINSRRRGGWGPGGFGGGFGGGGFGGGFGGGGGGSSGGGGASGGW</sequence>
<dbReference type="AlphaFoldDB" id="A0A849P3X3"/>
<proteinExistence type="predicted"/>
<comment type="caution">
    <text evidence="3">The sequence shown here is derived from an EMBL/GenBank/DDBJ whole genome shotgun (WGS) entry which is preliminary data.</text>
</comment>
<keyword evidence="1" id="KW-1133">Transmembrane helix</keyword>
<feature type="transmembrane region" description="Helical" evidence="1">
    <location>
        <begin position="207"/>
        <end position="227"/>
    </location>
</feature>
<gene>
    <name evidence="3" type="ORF">HKX39_08650</name>
</gene>
<name>A0A849P3X3_9BURK</name>
<feature type="domain" description="TPM" evidence="2">
    <location>
        <begin position="25"/>
        <end position="147"/>
    </location>
</feature>
<evidence type="ECO:0000313" key="3">
    <source>
        <dbReference type="EMBL" id="NOL52230.1"/>
    </source>
</evidence>
<evidence type="ECO:0000256" key="1">
    <source>
        <dbReference type="SAM" id="Phobius"/>
    </source>
</evidence>
<protein>
    <submittedName>
        <fullName evidence="3">YgcG family protein</fullName>
    </submittedName>
</protein>
<accession>A0A849P3X3</accession>
<evidence type="ECO:0000259" key="2">
    <source>
        <dbReference type="Pfam" id="PF04536"/>
    </source>
</evidence>
<keyword evidence="1" id="KW-0812">Transmembrane</keyword>
<keyword evidence="1" id="KW-0472">Membrane</keyword>
<dbReference type="EMBL" id="JABGBN010000007">
    <property type="protein sequence ID" value="NOL52230.1"/>
    <property type="molecule type" value="Genomic_DNA"/>
</dbReference>
<dbReference type="Proteomes" id="UP000537862">
    <property type="component" value="Unassembled WGS sequence"/>
</dbReference>
<dbReference type="InterPro" id="IPR007621">
    <property type="entry name" value="TPM_dom"/>
</dbReference>
<dbReference type="PANTHER" id="PTHR30373">
    <property type="entry name" value="UPF0603 PROTEIN YGCG"/>
    <property type="match status" value="1"/>
</dbReference>
<dbReference type="PANTHER" id="PTHR30373:SF2">
    <property type="entry name" value="UPF0603 PROTEIN YGCG"/>
    <property type="match status" value="1"/>
</dbReference>
<dbReference type="Gene3D" id="3.10.310.50">
    <property type="match status" value="1"/>
</dbReference>
<organism evidence="3 4">
    <name type="scientific">Pelistega suis</name>
    <dbReference type="NCBI Taxonomy" id="1631957"/>
    <lineage>
        <taxon>Bacteria</taxon>
        <taxon>Pseudomonadati</taxon>
        <taxon>Pseudomonadota</taxon>
        <taxon>Betaproteobacteria</taxon>
        <taxon>Burkholderiales</taxon>
        <taxon>Alcaligenaceae</taxon>
        <taxon>Pelistega</taxon>
    </lineage>
</organism>
<keyword evidence="4" id="KW-1185">Reference proteome</keyword>